<evidence type="ECO:0000313" key="2">
    <source>
        <dbReference type="Proteomes" id="UP000835792"/>
    </source>
</evidence>
<dbReference type="Proteomes" id="UP000835792">
    <property type="component" value="Unassembled WGS sequence"/>
</dbReference>
<sequence>MLLTPSFIVKGGVLFDPSQFSFHLMIILAKRFDGDHIFVTSRWFSVHSSNYTYLQRNVSLVGKENEERHGTQL</sequence>
<gene>
    <name evidence="1" type="ORF">GHA_04294</name>
</gene>
<keyword evidence="2" id="KW-1185">Reference proteome</keyword>
<proteinExistence type="predicted"/>
<accession>A0ABM8MNI0</accession>
<protein>
    <submittedName>
        <fullName evidence="1">Uncharacterized protein</fullName>
    </submittedName>
</protein>
<evidence type="ECO:0000313" key="1">
    <source>
        <dbReference type="EMBL" id="CAB5603104.1"/>
    </source>
</evidence>
<reference evidence="1" key="1">
    <citation type="submission" date="2020-05" db="EMBL/GenBank/DDBJ databases">
        <authorList>
            <person name="Delgado-Blas J."/>
        </authorList>
    </citation>
    <scope>NUCLEOTIDE SEQUENCE</scope>
    <source>
        <strain evidence="1">BB1468</strain>
    </source>
</reference>
<name>A0ABM8MNI0_9ENTR</name>
<dbReference type="EMBL" id="CAHPRB010000019">
    <property type="protein sequence ID" value="CAB5603104.1"/>
    <property type="molecule type" value="Genomic_DNA"/>
</dbReference>
<organism evidence="1 2">
    <name type="scientific">Citrobacter youngae</name>
    <dbReference type="NCBI Taxonomy" id="133448"/>
    <lineage>
        <taxon>Bacteria</taxon>
        <taxon>Pseudomonadati</taxon>
        <taxon>Pseudomonadota</taxon>
        <taxon>Gammaproteobacteria</taxon>
        <taxon>Enterobacterales</taxon>
        <taxon>Enterobacteriaceae</taxon>
        <taxon>Citrobacter</taxon>
        <taxon>Citrobacter freundii complex</taxon>
    </lineage>
</organism>
<comment type="caution">
    <text evidence="1">The sequence shown here is derived from an EMBL/GenBank/DDBJ whole genome shotgun (WGS) entry which is preliminary data.</text>
</comment>